<evidence type="ECO:0000256" key="7">
    <source>
        <dbReference type="ARBA" id="ARBA00023053"/>
    </source>
</evidence>
<evidence type="ECO:0000256" key="8">
    <source>
        <dbReference type="ARBA" id="ARBA00023065"/>
    </source>
</evidence>
<dbReference type="Pfam" id="PF00858">
    <property type="entry name" value="ASC"/>
    <property type="match status" value="1"/>
</dbReference>
<evidence type="ECO:0000256" key="5">
    <source>
        <dbReference type="ARBA" id="ARBA00022692"/>
    </source>
</evidence>
<organism evidence="14 15">
    <name type="scientific">Drosophila lebanonensis</name>
    <name type="common">Fruit fly</name>
    <name type="synonym">Scaptodrosophila lebanonensis</name>
    <dbReference type="NCBI Taxonomy" id="7225"/>
    <lineage>
        <taxon>Eukaryota</taxon>
        <taxon>Metazoa</taxon>
        <taxon>Ecdysozoa</taxon>
        <taxon>Arthropoda</taxon>
        <taxon>Hexapoda</taxon>
        <taxon>Insecta</taxon>
        <taxon>Pterygota</taxon>
        <taxon>Neoptera</taxon>
        <taxon>Endopterygota</taxon>
        <taxon>Diptera</taxon>
        <taxon>Brachycera</taxon>
        <taxon>Muscomorpha</taxon>
        <taxon>Ephydroidea</taxon>
        <taxon>Drosophilidae</taxon>
        <taxon>Scaptodrosophila</taxon>
    </lineage>
</organism>
<keyword evidence="4 12" id="KW-0894">Sodium channel</keyword>
<evidence type="ECO:0000256" key="4">
    <source>
        <dbReference type="ARBA" id="ARBA00022461"/>
    </source>
</evidence>
<dbReference type="OrthoDB" id="6021021at2759"/>
<evidence type="ECO:0000256" key="3">
    <source>
        <dbReference type="ARBA" id="ARBA00022448"/>
    </source>
</evidence>
<comment type="similarity">
    <text evidence="2 12">Belongs to the amiloride-sensitive sodium channel (TC 1.A.6) family.</text>
</comment>
<dbReference type="GO" id="GO:0015280">
    <property type="term" value="F:ligand-gated sodium channel activity"/>
    <property type="evidence" value="ECO:0007669"/>
    <property type="project" value="TreeGrafter"/>
</dbReference>
<keyword evidence="5 12" id="KW-0812">Transmembrane</keyword>
<keyword evidence="7" id="KW-0915">Sodium</keyword>
<feature type="transmembrane region" description="Helical" evidence="13">
    <location>
        <begin position="482"/>
        <end position="503"/>
    </location>
</feature>
<keyword evidence="6 13" id="KW-1133">Transmembrane helix</keyword>
<feature type="transmembrane region" description="Helical" evidence="13">
    <location>
        <begin position="68"/>
        <end position="86"/>
    </location>
</feature>
<evidence type="ECO:0000256" key="6">
    <source>
        <dbReference type="ARBA" id="ARBA00022989"/>
    </source>
</evidence>
<evidence type="ECO:0000256" key="10">
    <source>
        <dbReference type="ARBA" id="ARBA00023201"/>
    </source>
</evidence>
<evidence type="ECO:0000256" key="12">
    <source>
        <dbReference type="RuleBase" id="RU000679"/>
    </source>
</evidence>
<proteinExistence type="inferred from homology"/>
<evidence type="ECO:0000256" key="11">
    <source>
        <dbReference type="ARBA" id="ARBA00023303"/>
    </source>
</evidence>
<keyword evidence="10 12" id="KW-0739">Sodium transport</keyword>
<dbReference type="GeneID" id="115628759"/>
<keyword evidence="11 12" id="KW-0407">Ion channel</keyword>
<keyword evidence="9 13" id="KW-0472">Membrane</keyword>
<dbReference type="Gene3D" id="1.10.287.770">
    <property type="entry name" value="YojJ-like"/>
    <property type="match status" value="1"/>
</dbReference>
<comment type="subcellular location">
    <subcellularLocation>
        <location evidence="1">Membrane</location>
        <topology evidence="1">Multi-pass membrane protein</topology>
    </subcellularLocation>
</comment>
<dbReference type="PRINTS" id="PR01078">
    <property type="entry name" value="AMINACHANNEL"/>
</dbReference>
<dbReference type="AlphaFoldDB" id="A0A6J2TXJ5"/>
<evidence type="ECO:0000256" key="1">
    <source>
        <dbReference type="ARBA" id="ARBA00004141"/>
    </source>
</evidence>
<dbReference type="Gene3D" id="2.60.470.10">
    <property type="entry name" value="Acid-sensing ion channels like domains"/>
    <property type="match status" value="1"/>
</dbReference>
<keyword evidence="8 12" id="KW-0406">Ion transport</keyword>
<dbReference type="PANTHER" id="PTHR11690:SF243">
    <property type="entry name" value="PICKPOCKET 12-RELATED"/>
    <property type="match status" value="1"/>
</dbReference>
<evidence type="ECO:0000313" key="15">
    <source>
        <dbReference type="RefSeq" id="XP_030380834.1"/>
    </source>
</evidence>
<keyword evidence="14" id="KW-1185">Reference proteome</keyword>
<dbReference type="InterPro" id="IPR001873">
    <property type="entry name" value="ENaC"/>
</dbReference>
<evidence type="ECO:0000313" key="14">
    <source>
        <dbReference type="Proteomes" id="UP000504634"/>
    </source>
</evidence>
<dbReference type="RefSeq" id="XP_030380834.1">
    <property type="nucleotide sequence ID" value="XM_030524974.1"/>
</dbReference>
<protein>
    <submittedName>
        <fullName evidence="15">Pickpocket protein 28</fullName>
    </submittedName>
</protein>
<evidence type="ECO:0000256" key="9">
    <source>
        <dbReference type="ARBA" id="ARBA00023136"/>
    </source>
</evidence>
<evidence type="ECO:0000256" key="2">
    <source>
        <dbReference type="ARBA" id="ARBA00007193"/>
    </source>
</evidence>
<accession>A0A6J2TXJ5</accession>
<evidence type="ECO:0000256" key="13">
    <source>
        <dbReference type="SAM" id="Phobius"/>
    </source>
</evidence>
<name>A0A6J2TXJ5_DROLE</name>
<dbReference type="GO" id="GO:0005886">
    <property type="term" value="C:plasma membrane"/>
    <property type="evidence" value="ECO:0007669"/>
    <property type="project" value="TreeGrafter"/>
</dbReference>
<dbReference type="Proteomes" id="UP000504634">
    <property type="component" value="Unplaced"/>
</dbReference>
<gene>
    <name evidence="15" type="primary">LOC115628759</name>
</gene>
<sequence length="571" mass="65615">MAKELYLEMRAHRVRHNFWRRQLRILAPPPVPTWRRFLAQNTDDFCRNSTIHGLKYLNNRQLRVSDRVFFGLALIAVVCIALFLIVDAFEKWNTTPVIVGINPDPTYITNEPFPAVTICNLNQALYTKAMQFANDTAEYAMLQLLCHRSADQQLTDAITNWERLEQFIFNISQPCEAMVIGCRFGAEDYNCARMFLPIVTDEGLCCVFNMLHPRFMYKHNIPLTLRNVSNALGDFRAVNWYAEQGYAGHTQGRFYPRTAQGTGESLGLSLTLDVQADDYYCSSSNSIGFKISLHSPNESPNVRETGVLLAPGLETKLRIEPAKIVTEQQLRSLDRKYRRCLFHSEGKLRYFAHYTQRNCEMECLSRLLLQHCGCISFYMPRVRGNDPICSIRKSPCVESVRLHTVAAVESCLDDCLPSCFDLTYNMMTSYAKISTVEHNLSEAYVERSVAVVNMYYKEHTFRAHKQTEFIGISDFLSSVGGLMGLFLGFSFLSIAECIYFAFIRPCRSCAESRRLKAVSIKQRPRHNAIIEVVASLTRQSQQQQQDEHLFRILPAKWLEAELNQQRYPPRV</sequence>
<reference evidence="15" key="1">
    <citation type="submission" date="2025-08" db="UniProtKB">
        <authorList>
            <consortium name="RefSeq"/>
        </authorList>
    </citation>
    <scope>IDENTIFICATION</scope>
    <source>
        <strain evidence="15">11010-0011.00</strain>
        <tissue evidence="15">Whole body</tissue>
    </source>
</reference>
<dbReference type="PANTHER" id="PTHR11690">
    <property type="entry name" value="AMILORIDE-SENSITIVE SODIUM CHANNEL-RELATED"/>
    <property type="match status" value="1"/>
</dbReference>
<keyword evidence="3 12" id="KW-0813">Transport</keyword>